<dbReference type="InterPro" id="IPR050578">
    <property type="entry name" value="MARVEL-CKLF_proteins"/>
</dbReference>
<evidence type="ECO:0000256" key="1">
    <source>
        <dbReference type="ARBA" id="ARBA00004141"/>
    </source>
</evidence>
<name>A0A6A5HN03_CAERE</name>
<dbReference type="InterPro" id="IPR008253">
    <property type="entry name" value="Marvel"/>
</dbReference>
<feature type="transmembrane region" description="Helical" evidence="6">
    <location>
        <begin position="229"/>
        <end position="248"/>
    </location>
</feature>
<dbReference type="Pfam" id="PF01284">
    <property type="entry name" value="MARVEL"/>
    <property type="match status" value="1"/>
</dbReference>
<dbReference type="PANTHER" id="PTHR22776">
    <property type="entry name" value="MARVEL-CONTAINING POTENTIAL LIPID RAFT-ASSOCIATED PROTEIN"/>
    <property type="match status" value="1"/>
</dbReference>
<feature type="region of interest" description="Disordered" evidence="5">
    <location>
        <begin position="16"/>
        <end position="39"/>
    </location>
</feature>
<feature type="region of interest" description="Disordered" evidence="5">
    <location>
        <begin position="68"/>
        <end position="114"/>
    </location>
</feature>
<dbReference type="CTD" id="9813093"/>
<dbReference type="Proteomes" id="UP000483820">
    <property type="component" value="Chromosome I"/>
</dbReference>
<reference evidence="8 9" key="1">
    <citation type="submission" date="2019-12" db="EMBL/GenBank/DDBJ databases">
        <title>Chromosome-level assembly of the Caenorhabditis remanei genome.</title>
        <authorList>
            <person name="Teterina A.A."/>
            <person name="Willis J.H."/>
            <person name="Phillips P.C."/>
        </authorList>
    </citation>
    <scope>NUCLEOTIDE SEQUENCE [LARGE SCALE GENOMIC DNA]</scope>
    <source>
        <strain evidence="8 9">PX506</strain>
        <tissue evidence="8">Whole organism</tissue>
    </source>
</reference>
<evidence type="ECO:0000313" key="8">
    <source>
        <dbReference type="EMBL" id="KAF1768581.1"/>
    </source>
</evidence>
<evidence type="ECO:0000256" key="6">
    <source>
        <dbReference type="SAM" id="Phobius"/>
    </source>
</evidence>
<proteinExistence type="predicted"/>
<comment type="subcellular location">
    <subcellularLocation>
        <location evidence="1">Membrane</location>
        <topology evidence="1">Multi-pass membrane protein</topology>
    </subcellularLocation>
</comment>
<organism evidence="8 9">
    <name type="scientific">Caenorhabditis remanei</name>
    <name type="common">Caenorhabditis vulgaris</name>
    <dbReference type="NCBI Taxonomy" id="31234"/>
    <lineage>
        <taxon>Eukaryota</taxon>
        <taxon>Metazoa</taxon>
        <taxon>Ecdysozoa</taxon>
        <taxon>Nematoda</taxon>
        <taxon>Chromadorea</taxon>
        <taxon>Rhabditida</taxon>
        <taxon>Rhabditina</taxon>
        <taxon>Rhabditomorpha</taxon>
        <taxon>Rhabditoidea</taxon>
        <taxon>Rhabditidae</taxon>
        <taxon>Peloderinae</taxon>
        <taxon>Caenorhabditis</taxon>
    </lineage>
</organism>
<keyword evidence="3 6" id="KW-1133">Transmembrane helix</keyword>
<feature type="compositionally biased region" description="Low complexity" evidence="5">
    <location>
        <begin position="28"/>
        <end position="39"/>
    </location>
</feature>
<feature type="compositionally biased region" description="Low complexity" evidence="5">
    <location>
        <begin position="87"/>
        <end position="98"/>
    </location>
</feature>
<evidence type="ECO:0000256" key="4">
    <source>
        <dbReference type="ARBA" id="ARBA00023136"/>
    </source>
</evidence>
<feature type="region of interest" description="Disordered" evidence="5">
    <location>
        <begin position="129"/>
        <end position="153"/>
    </location>
</feature>
<dbReference type="KEGG" id="crq:GCK72_000393"/>
<dbReference type="EMBL" id="WUAV01000001">
    <property type="protein sequence ID" value="KAF1768581.1"/>
    <property type="molecule type" value="Genomic_DNA"/>
</dbReference>
<dbReference type="GeneID" id="9813093"/>
<dbReference type="PANTHER" id="PTHR22776:SF93">
    <property type="entry name" value="MARVEL DOMAIN-CONTAINING PROTEIN"/>
    <property type="match status" value="1"/>
</dbReference>
<keyword evidence="2 6" id="KW-0812">Transmembrane</keyword>
<feature type="transmembrane region" description="Helical" evidence="6">
    <location>
        <begin position="303"/>
        <end position="322"/>
    </location>
</feature>
<evidence type="ECO:0000313" key="9">
    <source>
        <dbReference type="Proteomes" id="UP000483820"/>
    </source>
</evidence>
<gene>
    <name evidence="8" type="ORF">GCK72_000393</name>
</gene>
<evidence type="ECO:0000256" key="2">
    <source>
        <dbReference type="ARBA" id="ARBA00022692"/>
    </source>
</evidence>
<protein>
    <recommendedName>
        <fullName evidence="7">MARVEL domain-containing protein</fullName>
    </recommendedName>
</protein>
<evidence type="ECO:0000256" key="5">
    <source>
        <dbReference type="SAM" id="MobiDB-lite"/>
    </source>
</evidence>
<comment type="caution">
    <text evidence="8">The sequence shown here is derived from an EMBL/GenBank/DDBJ whole genome shotgun (WGS) entry which is preliminary data.</text>
</comment>
<dbReference type="AlphaFoldDB" id="A0A6A5HN03"/>
<keyword evidence="4 6" id="KW-0472">Membrane</keyword>
<feature type="transmembrane region" description="Helical" evidence="6">
    <location>
        <begin position="268"/>
        <end position="291"/>
    </location>
</feature>
<evidence type="ECO:0000259" key="7">
    <source>
        <dbReference type="Pfam" id="PF01284"/>
    </source>
</evidence>
<evidence type="ECO:0000256" key="3">
    <source>
        <dbReference type="ARBA" id="ARBA00022989"/>
    </source>
</evidence>
<feature type="transmembrane region" description="Helical" evidence="6">
    <location>
        <begin position="342"/>
        <end position="362"/>
    </location>
</feature>
<accession>A0A6A5HN03</accession>
<feature type="domain" description="MARVEL" evidence="7">
    <location>
        <begin position="230"/>
        <end position="362"/>
    </location>
</feature>
<sequence length="371" mass="40941">MGGVYNPAYLHEPYGQNGYIDPTYGDTSQQQHPQQHQYPYYGYPNYSHYNYQQPSAYPGAYGPYPGASGAYRPYPQPAPSPPRRSRTAPSRPRSTAPTMGTLGAESRRGGRGVSAEAFDRRAYKAYSGPAKKPLPMYRKKREPPMPRYQETDFGGGGMGGDGGGGGGFTPYSRNYYGEVGHPRQQAQPQTMTLRRLRPFYAPSYTTYPPSTMHPKNALNNRNYPLYARLAAKAVQVILGVAVIGLVLGPMKGNSFHDFVIRTNTEWQGLVLGISVSFSFFSLVLGITSCFASNLHIWKKVDGLLTAAGCFFWLVAGFVEAYFAACYPPNGPRINLVCNRAEWIIACILAFINCCVFVADFVLSWMNGASML</sequence>
<dbReference type="GO" id="GO:0016020">
    <property type="term" value="C:membrane"/>
    <property type="evidence" value="ECO:0007669"/>
    <property type="project" value="UniProtKB-SubCell"/>
</dbReference>
<dbReference type="RefSeq" id="XP_003095556.2">
    <property type="nucleotide sequence ID" value="XM_003095508.2"/>
</dbReference>